<reference evidence="2" key="2">
    <citation type="submission" date="2010-07" db="EMBL/GenBank/DDBJ databases">
        <authorList>
            <consortium name="The Broad Institute Genome Sequencing Platform"/>
            <consortium name="Broad Institute Genome Sequencing Center for Infectious Disease"/>
            <person name="Ma L.-J."/>
            <person name="Dead R."/>
            <person name="Young S."/>
            <person name="Zeng Q."/>
            <person name="Koehrsen M."/>
            <person name="Alvarado L."/>
            <person name="Berlin A."/>
            <person name="Chapman S.B."/>
            <person name="Chen Z."/>
            <person name="Freedman E."/>
            <person name="Gellesch M."/>
            <person name="Goldberg J."/>
            <person name="Griggs A."/>
            <person name="Gujja S."/>
            <person name="Heilman E.R."/>
            <person name="Heiman D."/>
            <person name="Hepburn T."/>
            <person name="Howarth C."/>
            <person name="Jen D."/>
            <person name="Larson L."/>
            <person name="Mehta T."/>
            <person name="Neiman D."/>
            <person name="Pearson M."/>
            <person name="Roberts A."/>
            <person name="Saif S."/>
            <person name="Shea T."/>
            <person name="Shenoy N."/>
            <person name="Sisk P."/>
            <person name="Stolte C."/>
            <person name="Sykes S."/>
            <person name="Walk T."/>
            <person name="White J."/>
            <person name="Yandava C."/>
            <person name="Haas B."/>
            <person name="Nusbaum C."/>
            <person name="Birren B."/>
        </authorList>
    </citation>
    <scope>NUCLEOTIDE SEQUENCE</scope>
    <source>
        <strain evidence="2">R3-111a-1</strain>
    </source>
</reference>
<dbReference type="EnsemblFungi" id="EJT70294">
    <property type="protein sequence ID" value="EJT70294"/>
    <property type="gene ID" value="GGTG_12467"/>
</dbReference>
<dbReference type="GeneID" id="20352925"/>
<dbReference type="HOGENOM" id="CLU_2121258_0_0_1"/>
<dbReference type="AlphaFoldDB" id="J3PG40"/>
<dbReference type="RefSeq" id="XP_009228628.1">
    <property type="nucleotide sequence ID" value="XM_009230364.1"/>
</dbReference>
<reference evidence="3" key="4">
    <citation type="journal article" date="2015" name="G3 (Bethesda)">
        <title>Genome sequences of three phytopathogenic species of the Magnaporthaceae family of fungi.</title>
        <authorList>
            <person name="Okagaki L.H."/>
            <person name="Nunes C.C."/>
            <person name="Sailsbery J."/>
            <person name="Clay B."/>
            <person name="Brown D."/>
            <person name="John T."/>
            <person name="Oh Y."/>
            <person name="Young N."/>
            <person name="Fitzgerald M."/>
            <person name="Haas B.J."/>
            <person name="Zeng Q."/>
            <person name="Young S."/>
            <person name="Adiconis X."/>
            <person name="Fan L."/>
            <person name="Levin J.Z."/>
            <person name="Mitchell T.K."/>
            <person name="Okubara P.A."/>
            <person name="Farman M.L."/>
            <person name="Kohn L.M."/>
            <person name="Birren B."/>
            <person name="Ma L.-J."/>
            <person name="Dean R.A."/>
        </authorList>
    </citation>
    <scope>NUCLEOTIDE SEQUENCE</scope>
    <source>
        <strain evidence="3">R3-111a-1</strain>
    </source>
</reference>
<reference evidence="3" key="5">
    <citation type="submission" date="2018-04" db="UniProtKB">
        <authorList>
            <consortium name="EnsemblFungi"/>
        </authorList>
    </citation>
    <scope>IDENTIFICATION</scope>
    <source>
        <strain evidence="3">R3-111a-1</strain>
    </source>
</reference>
<accession>J3PG40</accession>
<proteinExistence type="predicted"/>
<protein>
    <submittedName>
        <fullName evidence="2 3">Uncharacterized protein</fullName>
    </submittedName>
</protein>
<dbReference type="Proteomes" id="UP000006039">
    <property type="component" value="Unassembled WGS sequence"/>
</dbReference>
<feature type="region of interest" description="Disordered" evidence="1">
    <location>
        <begin position="1"/>
        <end position="30"/>
    </location>
</feature>
<reference evidence="4" key="1">
    <citation type="submission" date="2010-07" db="EMBL/GenBank/DDBJ databases">
        <title>The genome sequence of Gaeumannomyces graminis var. tritici strain R3-111a-1.</title>
        <authorList>
            <consortium name="The Broad Institute Genome Sequencing Platform"/>
            <person name="Ma L.-J."/>
            <person name="Dead R."/>
            <person name="Young S."/>
            <person name="Zeng Q."/>
            <person name="Koehrsen M."/>
            <person name="Alvarado L."/>
            <person name="Berlin A."/>
            <person name="Chapman S.B."/>
            <person name="Chen Z."/>
            <person name="Freedman E."/>
            <person name="Gellesch M."/>
            <person name="Goldberg J."/>
            <person name="Griggs A."/>
            <person name="Gujja S."/>
            <person name="Heilman E.R."/>
            <person name="Heiman D."/>
            <person name="Hepburn T."/>
            <person name="Howarth C."/>
            <person name="Jen D."/>
            <person name="Larson L."/>
            <person name="Mehta T."/>
            <person name="Neiman D."/>
            <person name="Pearson M."/>
            <person name="Roberts A."/>
            <person name="Saif S."/>
            <person name="Shea T."/>
            <person name="Shenoy N."/>
            <person name="Sisk P."/>
            <person name="Stolte C."/>
            <person name="Sykes S."/>
            <person name="Walk T."/>
            <person name="White J."/>
            <person name="Yandava C."/>
            <person name="Haas B."/>
            <person name="Nusbaum C."/>
            <person name="Birren B."/>
        </authorList>
    </citation>
    <scope>NUCLEOTIDE SEQUENCE [LARGE SCALE GENOMIC DNA]</scope>
    <source>
        <strain evidence="4">R3-111a-1</strain>
    </source>
</reference>
<sequence>MERMASEQPLAFASRQEGAGKVHSPAFRPGKSARWGGYHAMQSNVRRDQAVARAAEAVWYRLPVAVSQTPVGTALRFWVFQPNFTEMLKIRYEKKRKKARVNKARVLIALEVFD</sequence>
<gene>
    <name evidence="3" type="primary">20352925</name>
    <name evidence="2" type="ORF">GGTG_12467</name>
</gene>
<name>J3PG40_GAET3</name>
<reference evidence="2" key="3">
    <citation type="submission" date="2010-09" db="EMBL/GenBank/DDBJ databases">
        <title>Annotation of Gaeumannomyces graminis var. tritici R3-111a-1.</title>
        <authorList>
            <consortium name="The Broad Institute Genome Sequencing Platform"/>
            <person name="Ma L.-J."/>
            <person name="Dead R."/>
            <person name="Young S.K."/>
            <person name="Zeng Q."/>
            <person name="Gargeya S."/>
            <person name="Fitzgerald M."/>
            <person name="Haas B."/>
            <person name="Abouelleil A."/>
            <person name="Alvarado L."/>
            <person name="Arachchi H.M."/>
            <person name="Berlin A."/>
            <person name="Brown A."/>
            <person name="Chapman S.B."/>
            <person name="Chen Z."/>
            <person name="Dunbar C."/>
            <person name="Freedman E."/>
            <person name="Gearin G."/>
            <person name="Gellesch M."/>
            <person name="Goldberg J."/>
            <person name="Griggs A."/>
            <person name="Gujja S."/>
            <person name="Heiman D."/>
            <person name="Howarth C."/>
            <person name="Larson L."/>
            <person name="Lui A."/>
            <person name="MacDonald P.J.P."/>
            <person name="Mehta T."/>
            <person name="Montmayeur A."/>
            <person name="Murphy C."/>
            <person name="Neiman D."/>
            <person name="Pearson M."/>
            <person name="Priest M."/>
            <person name="Roberts A."/>
            <person name="Saif S."/>
            <person name="Shea T."/>
            <person name="Shenoy N."/>
            <person name="Sisk P."/>
            <person name="Stolte C."/>
            <person name="Sykes S."/>
            <person name="Yandava C."/>
            <person name="Wortman J."/>
            <person name="Nusbaum C."/>
            <person name="Birren B."/>
        </authorList>
    </citation>
    <scope>NUCLEOTIDE SEQUENCE</scope>
    <source>
        <strain evidence="2">R3-111a-1</strain>
    </source>
</reference>
<keyword evidence="4" id="KW-1185">Reference proteome</keyword>
<evidence type="ECO:0000313" key="3">
    <source>
        <dbReference type="EnsemblFungi" id="EJT70294"/>
    </source>
</evidence>
<dbReference type="EMBL" id="GL385402">
    <property type="protein sequence ID" value="EJT70294.1"/>
    <property type="molecule type" value="Genomic_DNA"/>
</dbReference>
<evidence type="ECO:0000313" key="2">
    <source>
        <dbReference type="EMBL" id="EJT70294.1"/>
    </source>
</evidence>
<evidence type="ECO:0000313" key="4">
    <source>
        <dbReference type="Proteomes" id="UP000006039"/>
    </source>
</evidence>
<evidence type="ECO:0000256" key="1">
    <source>
        <dbReference type="SAM" id="MobiDB-lite"/>
    </source>
</evidence>
<dbReference type="VEuPathDB" id="FungiDB:GGTG_12467"/>
<organism evidence="2">
    <name type="scientific">Gaeumannomyces tritici (strain R3-111a-1)</name>
    <name type="common">Wheat and barley take-all root rot fungus</name>
    <name type="synonym">Gaeumannomyces graminis var. tritici</name>
    <dbReference type="NCBI Taxonomy" id="644352"/>
    <lineage>
        <taxon>Eukaryota</taxon>
        <taxon>Fungi</taxon>
        <taxon>Dikarya</taxon>
        <taxon>Ascomycota</taxon>
        <taxon>Pezizomycotina</taxon>
        <taxon>Sordariomycetes</taxon>
        <taxon>Sordariomycetidae</taxon>
        <taxon>Magnaporthales</taxon>
        <taxon>Magnaporthaceae</taxon>
        <taxon>Gaeumannomyces</taxon>
    </lineage>
</organism>